<sequence length="474" mass="51728">MSQWWERVKKKRDSTNPFAPTGLDRECDKAARILRSFCIDGFHVEGDTTPKYITGDTVRNAGGLAIFSITRTVVAAGGVTGSGIVVGRLDDGSWSAPLAVQVHAAGLGFLPGVEVYDCVVAVDDAAALAKAKCTLGAETPGSIRLKSRKFEAKVQIEGTVIEVREDENERFYKEKIPVEELLARRPPHTLRPFMETLRAAQGDEDAHRDVIPSEPSPGDSVVDDGHLFGIPDRQDPDPYGVLALEKEGFSLKEAGTNKRASWEQFSFQPSPTSPAHALYYPQRRSMGPNNRMSWFNMLGRLSLDQESKKTSAGTQTEPPSAISRKSSISSILRPRRGSMVSVQTNLARHSRGASQTSVFTQREPASAISPHAEVDEEVSPVSPLQEDEGERDIALEPIQPAPIPPSDSDLESEPEVEIVEAVQQPTVSRPRLVSVPKRVPPKLPPRNPSRTQIPPEELRRDSGALSPTKEQAAS</sequence>
<dbReference type="EMBL" id="MU005968">
    <property type="protein sequence ID" value="KAF2862010.1"/>
    <property type="molecule type" value="Genomic_DNA"/>
</dbReference>
<accession>A0A6A7C3E5</accession>
<name>A0A6A7C3E5_9PEZI</name>
<dbReference type="Proteomes" id="UP000799421">
    <property type="component" value="Unassembled WGS sequence"/>
</dbReference>
<dbReference type="InterPro" id="IPR007461">
    <property type="entry name" value="Ysc84_actin-binding"/>
</dbReference>
<feature type="domain" description="Ysc84 actin-binding" evidence="2">
    <location>
        <begin position="146"/>
        <end position="200"/>
    </location>
</feature>
<dbReference type="Pfam" id="PF04366">
    <property type="entry name" value="Ysc84"/>
    <property type="match status" value="1"/>
</dbReference>
<gene>
    <name evidence="3" type="ORF">K470DRAFT_263144</name>
</gene>
<dbReference type="GO" id="GO:0035091">
    <property type="term" value="F:phosphatidylinositol binding"/>
    <property type="evidence" value="ECO:0007669"/>
    <property type="project" value="TreeGrafter"/>
</dbReference>
<dbReference type="PANTHER" id="PTHR15629:SF8">
    <property type="entry name" value="DUF500 DOMAIN PROTEIN (AFU_ORTHOLOGUE AFUA_5G07310)"/>
    <property type="match status" value="1"/>
</dbReference>
<evidence type="ECO:0000256" key="1">
    <source>
        <dbReference type="SAM" id="MobiDB-lite"/>
    </source>
</evidence>
<dbReference type="InterPro" id="IPR051702">
    <property type="entry name" value="SH3_domain_YSC84-like"/>
</dbReference>
<protein>
    <recommendedName>
        <fullName evidence="2">Ysc84 actin-binding domain-containing protein</fullName>
    </recommendedName>
</protein>
<feature type="compositionally biased region" description="Acidic residues" evidence="1">
    <location>
        <begin position="408"/>
        <end position="418"/>
    </location>
</feature>
<evidence type="ECO:0000259" key="2">
    <source>
        <dbReference type="Pfam" id="PF04366"/>
    </source>
</evidence>
<dbReference type="OrthoDB" id="443981at2759"/>
<proteinExistence type="predicted"/>
<evidence type="ECO:0000313" key="3">
    <source>
        <dbReference type="EMBL" id="KAF2862010.1"/>
    </source>
</evidence>
<feature type="compositionally biased region" description="Low complexity" evidence="1">
    <location>
        <begin position="318"/>
        <end position="332"/>
    </location>
</feature>
<feature type="compositionally biased region" description="Low complexity" evidence="1">
    <location>
        <begin position="427"/>
        <end position="437"/>
    </location>
</feature>
<evidence type="ECO:0000313" key="4">
    <source>
        <dbReference type="Proteomes" id="UP000799421"/>
    </source>
</evidence>
<dbReference type="AlphaFoldDB" id="A0A6A7C3E5"/>
<keyword evidence="4" id="KW-1185">Reference proteome</keyword>
<dbReference type="PANTHER" id="PTHR15629">
    <property type="entry name" value="SH3YL1 PROTEIN"/>
    <property type="match status" value="1"/>
</dbReference>
<organism evidence="3 4">
    <name type="scientific">Piedraia hortae CBS 480.64</name>
    <dbReference type="NCBI Taxonomy" id="1314780"/>
    <lineage>
        <taxon>Eukaryota</taxon>
        <taxon>Fungi</taxon>
        <taxon>Dikarya</taxon>
        <taxon>Ascomycota</taxon>
        <taxon>Pezizomycotina</taxon>
        <taxon>Dothideomycetes</taxon>
        <taxon>Dothideomycetidae</taxon>
        <taxon>Capnodiales</taxon>
        <taxon>Piedraiaceae</taxon>
        <taxon>Piedraia</taxon>
    </lineage>
</organism>
<feature type="region of interest" description="Disordered" evidence="1">
    <location>
        <begin position="202"/>
        <end position="222"/>
    </location>
</feature>
<reference evidence="3" key="1">
    <citation type="journal article" date="2020" name="Stud. Mycol.">
        <title>101 Dothideomycetes genomes: a test case for predicting lifestyles and emergence of pathogens.</title>
        <authorList>
            <person name="Haridas S."/>
            <person name="Albert R."/>
            <person name="Binder M."/>
            <person name="Bloem J."/>
            <person name="Labutti K."/>
            <person name="Salamov A."/>
            <person name="Andreopoulos B."/>
            <person name="Baker S."/>
            <person name="Barry K."/>
            <person name="Bills G."/>
            <person name="Bluhm B."/>
            <person name="Cannon C."/>
            <person name="Castanera R."/>
            <person name="Culley D."/>
            <person name="Daum C."/>
            <person name="Ezra D."/>
            <person name="Gonzalez J."/>
            <person name="Henrissat B."/>
            <person name="Kuo A."/>
            <person name="Liang C."/>
            <person name="Lipzen A."/>
            <person name="Lutzoni F."/>
            <person name="Magnuson J."/>
            <person name="Mondo S."/>
            <person name="Nolan M."/>
            <person name="Ohm R."/>
            <person name="Pangilinan J."/>
            <person name="Park H.-J."/>
            <person name="Ramirez L."/>
            <person name="Alfaro M."/>
            <person name="Sun H."/>
            <person name="Tritt A."/>
            <person name="Yoshinaga Y."/>
            <person name="Zwiers L.-H."/>
            <person name="Turgeon B."/>
            <person name="Goodwin S."/>
            <person name="Spatafora J."/>
            <person name="Crous P."/>
            <person name="Grigoriev I."/>
        </authorList>
    </citation>
    <scope>NUCLEOTIDE SEQUENCE</scope>
    <source>
        <strain evidence="3">CBS 480.64</strain>
    </source>
</reference>
<feature type="region of interest" description="Disordered" evidence="1">
    <location>
        <begin position="305"/>
        <end position="474"/>
    </location>
</feature>
<feature type="compositionally biased region" description="Polar residues" evidence="1">
    <location>
        <begin position="340"/>
        <end position="360"/>
    </location>
</feature>